<reference evidence="2" key="1">
    <citation type="submission" date="2020-05" db="EMBL/GenBank/DDBJ databases">
        <authorList>
            <person name="Chiriac C."/>
            <person name="Salcher M."/>
            <person name="Ghai R."/>
            <person name="Kavagutti S V."/>
        </authorList>
    </citation>
    <scope>NUCLEOTIDE SEQUENCE</scope>
</reference>
<proteinExistence type="predicted"/>
<dbReference type="Pfam" id="PF02720">
    <property type="entry name" value="DUF222"/>
    <property type="match status" value="1"/>
</dbReference>
<accession>A0A6J6TR12</accession>
<feature type="domain" description="HNH nuclease" evidence="1">
    <location>
        <begin position="321"/>
        <end position="373"/>
    </location>
</feature>
<dbReference type="InterPro" id="IPR003615">
    <property type="entry name" value="HNH_nuc"/>
</dbReference>
<organism evidence="2">
    <name type="scientific">freshwater metagenome</name>
    <dbReference type="NCBI Taxonomy" id="449393"/>
    <lineage>
        <taxon>unclassified sequences</taxon>
        <taxon>metagenomes</taxon>
        <taxon>ecological metagenomes</taxon>
    </lineage>
</organism>
<name>A0A6J6TR12_9ZZZZ</name>
<dbReference type="CDD" id="cd00085">
    <property type="entry name" value="HNHc"/>
    <property type="match status" value="1"/>
</dbReference>
<dbReference type="AlphaFoldDB" id="A0A6J6TR12"/>
<dbReference type="InterPro" id="IPR003870">
    <property type="entry name" value="DUF222"/>
</dbReference>
<evidence type="ECO:0000313" key="2">
    <source>
        <dbReference type="EMBL" id="CAB4749184.1"/>
    </source>
</evidence>
<gene>
    <name evidence="2" type="ORF">UFOPK2761_01864</name>
</gene>
<dbReference type="Gene3D" id="1.10.30.50">
    <property type="match status" value="1"/>
</dbReference>
<dbReference type="EMBL" id="CAEZYQ010000013">
    <property type="protein sequence ID" value="CAB4749184.1"/>
    <property type="molecule type" value="Genomic_DNA"/>
</dbReference>
<evidence type="ECO:0000259" key="1">
    <source>
        <dbReference type="SMART" id="SM00507"/>
    </source>
</evidence>
<protein>
    <submittedName>
        <fullName evidence="2">Unannotated protein</fullName>
    </submittedName>
</protein>
<sequence>MVEALSGALDQARAASLIGLDRAATAQVLRELDAMASRLAELTATVLRHGAEVQVEESDGSTSTATWWAHHTHTTRAAAHRQMALAEALGRFDLLRDALAAGATNVEQAGVVVRALDDLPDDLDPDLAARAEAHLVGLCADFDAKALRVLGRHVLAVIAPEIGEAHEARLLEAEERRAHERTRLTTTRDGQGLVHGRFTIPELHAAMLDKALQALTWADHDPARRDLTTPQQAGHAFCDLLERLSEKDVPTVGGTGATVVVTMTLETLQGGLASASLDNGDRLSAATARRLACEAGIIPAVLGGHSEVLDLGRRRRYHSRAQRIAIAHRDKHCQWTGCDAPPSRCHVHHTTPWSHGGPTTTDQGRLYCSRHHHRIHQQLERTRRLRE</sequence>
<dbReference type="SMART" id="SM00507">
    <property type="entry name" value="HNHc"/>
    <property type="match status" value="1"/>
</dbReference>